<reference evidence="3" key="2">
    <citation type="submission" date="2014-07" db="EMBL/GenBank/DDBJ databases">
        <authorList>
            <person name="Hull J."/>
        </authorList>
    </citation>
    <scope>NUCLEOTIDE SEQUENCE</scope>
</reference>
<reference evidence="3" key="1">
    <citation type="journal article" date="2014" name="PLoS ONE">
        <title>Transcriptome-Based Identification of ABC Transporters in the Western Tarnished Plant Bug Lygus hesperus.</title>
        <authorList>
            <person name="Hull J.J."/>
            <person name="Chaney K."/>
            <person name="Geib S.M."/>
            <person name="Fabrick J.A."/>
            <person name="Brent C.S."/>
            <person name="Walsh D."/>
            <person name="Lavine L.C."/>
        </authorList>
    </citation>
    <scope>NUCLEOTIDE SEQUENCE</scope>
</reference>
<evidence type="ECO:0000313" key="3">
    <source>
        <dbReference type="EMBL" id="JAG05061.1"/>
    </source>
</evidence>
<reference evidence="4" key="3">
    <citation type="submission" date="2014-09" db="EMBL/GenBank/DDBJ databases">
        <authorList>
            <person name="Magalhaes I.L.F."/>
            <person name="Oliveira U."/>
            <person name="Santos F.R."/>
            <person name="Vidigal T.H.D.A."/>
            <person name="Brescovit A.D."/>
            <person name="Santos A.J."/>
        </authorList>
    </citation>
    <scope>NUCLEOTIDE SEQUENCE</scope>
</reference>
<name>A0A0A9WCE5_LYGHE</name>
<sequence>MSEITGRSNEPYYRREFKQEQSLYEETSNVGTLPGEGSCFSQPYHYLIFTLVALLFLGSICLLSLDLLFARRPEDEEPPHRRRGAVRTSPPRRGSSPPPPRVVINDANDDAMSDVRVTGRRHNNTPASPEHLRI</sequence>
<dbReference type="EMBL" id="GBRD01013661">
    <property type="protein sequence ID" value="JAG52165.1"/>
    <property type="molecule type" value="Transcribed_RNA"/>
</dbReference>
<gene>
    <name evidence="3" type="primary">ST8SIA2</name>
    <name evidence="3" type="ORF">CM83_24040</name>
    <name evidence="5" type="ORF">g.40869</name>
</gene>
<feature type="region of interest" description="Disordered" evidence="1">
    <location>
        <begin position="72"/>
        <end position="134"/>
    </location>
</feature>
<accession>A0A0A9WCE5</accession>
<dbReference type="AlphaFoldDB" id="A0A0A9WCE5"/>
<protein>
    <submittedName>
        <fullName evidence="3">Alpha-2,8-sialyltransferase 8B</fullName>
    </submittedName>
</protein>
<dbReference type="GO" id="GO:0016757">
    <property type="term" value="F:glycosyltransferase activity"/>
    <property type="evidence" value="ECO:0007669"/>
    <property type="project" value="UniProtKB-KW"/>
</dbReference>
<keyword evidence="3" id="KW-0808">Transferase</keyword>
<organism evidence="3">
    <name type="scientific">Lygus hesperus</name>
    <name type="common">Western plant bug</name>
    <dbReference type="NCBI Taxonomy" id="30085"/>
    <lineage>
        <taxon>Eukaryota</taxon>
        <taxon>Metazoa</taxon>
        <taxon>Ecdysozoa</taxon>
        <taxon>Arthropoda</taxon>
        <taxon>Hexapoda</taxon>
        <taxon>Insecta</taxon>
        <taxon>Pterygota</taxon>
        <taxon>Neoptera</taxon>
        <taxon>Paraneoptera</taxon>
        <taxon>Hemiptera</taxon>
        <taxon>Heteroptera</taxon>
        <taxon>Panheteroptera</taxon>
        <taxon>Cimicomorpha</taxon>
        <taxon>Miridae</taxon>
        <taxon>Mirini</taxon>
        <taxon>Lygus</taxon>
    </lineage>
</organism>
<evidence type="ECO:0000313" key="4">
    <source>
        <dbReference type="EMBL" id="JAG52165.1"/>
    </source>
</evidence>
<keyword evidence="2" id="KW-1133">Transmembrane helix</keyword>
<feature type="transmembrane region" description="Helical" evidence="2">
    <location>
        <begin position="44"/>
        <end position="65"/>
    </location>
</feature>
<evidence type="ECO:0000313" key="5">
    <source>
        <dbReference type="EMBL" id="JAQ07595.1"/>
    </source>
</evidence>
<keyword evidence="2" id="KW-0812">Transmembrane</keyword>
<keyword evidence="3" id="KW-0328">Glycosyltransferase</keyword>
<evidence type="ECO:0000256" key="1">
    <source>
        <dbReference type="SAM" id="MobiDB-lite"/>
    </source>
</evidence>
<evidence type="ECO:0000256" key="2">
    <source>
        <dbReference type="SAM" id="Phobius"/>
    </source>
</evidence>
<dbReference type="EMBL" id="GBHO01038543">
    <property type="protein sequence ID" value="JAG05061.1"/>
    <property type="molecule type" value="Transcribed_RNA"/>
</dbReference>
<reference evidence="5" key="4">
    <citation type="journal article" date="2016" name="Gigascience">
        <title>De novo construction of an expanded transcriptome assembly for the western tarnished plant bug, Lygus hesperus.</title>
        <authorList>
            <person name="Tassone E.E."/>
            <person name="Geib S.M."/>
            <person name="Hall B."/>
            <person name="Fabrick J.A."/>
            <person name="Brent C.S."/>
            <person name="Hull J.J."/>
        </authorList>
    </citation>
    <scope>NUCLEOTIDE SEQUENCE</scope>
</reference>
<dbReference type="EMBL" id="GDHC01011034">
    <property type="protein sequence ID" value="JAQ07595.1"/>
    <property type="molecule type" value="Transcribed_RNA"/>
</dbReference>
<proteinExistence type="predicted"/>
<keyword evidence="2" id="KW-0472">Membrane</keyword>